<dbReference type="EC" id="1.17.99.6" evidence="9"/>
<feature type="binding site" evidence="9">
    <location>
        <position position="218"/>
    </location>
    <ligand>
        <name>tRNA</name>
        <dbReference type="ChEBI" id="CHEBI:17843"/>
    </ligand>
</feature>
<evidence type="ECO:0000256" key="5">
    <source>
        <dbReference type="ARBA" id="ARBA00022785"/>
    </source>
</evidence>
<dbReference type="Gene3D" id="1.25.10.10">
    <property type="entry name" value="Leucine-rich Repeat Variant"/>
    <property type="match status" value="1"/>
</dbReference>
<comment type="pathway">
    <text evidence="9">tRNA modification; tRNA-queuosine biosynthesis.</text>
</comment>
<evidence type="ECO:0000256" key="6">
    <source>
        <dbReference type="ARBA" id="ARBA00023002"/>
    </source>
</evidence>
<keyword evidence="1 9" id="KW-0004">4Fe-4S</keyword>
<dbReference type="RefSeq" id="WP_166947948.1">
    <property type="nucleotide sequence ID" value="NZ_JAASQI010000001.1"/>
</dbReference>
<dbReference type="NCBIfam" id="TIGR00276">
    <property type="entry name" value="tRNA epoxyqueuosine(34) reductase QueG"/>
    <property type="match status" value="1"/>
</dbReference>
<sequence length="374" mass="40420">MKQALVARARAEGFDVVRVTRADAIPEAGARLESWLAAGHHASMDWMAQTADRRASPHALWPEVRSVIVLAMNYGPADDPMALLARRSHGVIAAYARNRDYHDIIKGKLKQVAGFLASRAGEDVKVFVDTAPVMEKPLAQAAGLGWQGKHSVIVSRDHGGWLLLGIIFTTADLPPDTPERDHCGSCTRCLDICPTGAFPAPYQLDARRCISYLTIEHKGAIPRAFRAAIGNRVFGCDDCLAVCPWNKFAAVAREAKLIACEENVAPPLAELARLTDAAFRLRFAGSPVKRTGRERFVRNVLIAIGNSGDTALVDEARALIGDPSPVVRAAAVWALAQLLPAQDFTALAHTHHPRESDAEVAAEWQAALDERGAA</sequence>
<dbReference type="PROSITE" id="PS00198">
    <property type="entry name" value="4FE4S_FER_1"/>
    <property type="match status" value="1"/>
</dbReference>
<feature type="binding site" evidence="9">
    <location>
        <position position="153"/>
    </location>
    <ligand>
        <name>cob(II)alamin</name>
        <dbReference type="ChEBI" id="CHEBI:16304"/>
    </ligand>
</feature>
<dbReference type="InterPro" id="IPR017900">
    <property type="entry name" value="4Fe4S_Fe_S_CS"/>
</dbReference>
<dbReference type="GO" id="GO:0052693">
    <property type="term" value="F:epoxyqueuosine reductase activity"/>
    <property type="evidence" value="ECO:0007669"/>
    <property type="project" value="UniProtKB-EC"/>
</dbReference>
<dbReference type="Pfam" id="PF08331">
    <property type="entry name" value="QueG_DUF1730"/>
    <property type="match status" value="1"/>
</dbReference>
<feature type="binding site" evidence="9">
    <location>
        <position position="239"/>
    </location>
    <ligand>
        <name>[4Fe-4S] cluster</name>
        <dbReference type="ChEBI" id="CHEBI:49883"/>
        <label>2</label>
    </ligand>
</feature>
<feature type="binding site" evidence="9">
    <location>
        <position position="54"/>
    </location>
    <ligand>
        <name>cob(II)alamin</name>
        <dbReference type="ChEBI" id="CHEBI:16304"/>
    </ligand>
</feature>
<evidence type="ECO:0000256" key="2">
    <source>
        <dbReference type="ARBA" id="ARBA00022490"/>
    </source>
</evidence>
<dbReference type="SUPFAM" id="SSF48371">
    <property type="entry name" value="ARM repeat"/>
    <property type="match status" value="1"/>
</dbReference>
<feature type="binding site" evidence="9">
    <location>
        <position position="129"/>
    </location>
    <ligand>
        <name>cob(II)alamin</name>
        <dbReference type="ChEBI" id="CHEBI:16304"/>
    </ligand>
</feature>
<dbReference type="InterPro" id="IPR016024">
    <property type="entry name" value="ARM-type_fold"/>
</dbReference>
<keyword evidence="9" id="KW-0170">Cobalt</keyword>
<comment type="subunit">
    <text evidence="9">Monomer.</text>
</comment>
<feature type="binding site" evidence="9">
    <location>
        <position position="236"/>
    </location>
    <ligand>
        <name>[4Fe-4S] cluster</name>
        <dbReference type="ChEBI" id="CHEBI:49883"/>
        <label>2</label>
    </ligand>
</feature>
<dbReference type="HAMAP" id="MF_00916">
    <property type="entry name" value="QueG"/>
    <property type="match status" value="1"/>
</dbReference>
<feature type="binding site" evidence="9">
    <location>
        <position position="189"/>
    </location>
    <ligand>
        <name>[4Fe-4S] cluster</name>
        <dbReference type="ChEBI" id="CHEBI:49883"/>
        <label>1</label>
    </ligand>
</feature>
<comment type="caution">
    <text evidence="9">Lacks conserved residue(s) required for the propagation of feature annotation.</text>
</comment>
<organism evidence="11 12">
    <name type="scientific">Pseudochelatococcus lubricantis</name>
    <dbReference type="NCBI Taxonomy" id="1538102"/>
    <lineage>
        <taxon>Bacteria</taxon>
        <taxon>Pseudomonadati</taxon>
        <taxon>Pseudomonadota</taxon>
        <taxon>Alphaproteobacteria</taxon>
        <taxon>Hyphomicrobiales</taxon>
        <taxon>Chelatococcaceae</taxon>
        <taxon>Pseudochelatococcus</taxon>
    </lineage>
</organism>
<evidence type="ECO:0000256" key="1">
    <source>
        <dbReference type="ARBA" id="ARBA00022485"/>
    </source>
</evidence>
<protein>
    <recommendedName>
        <fullName evidence="9">Epoxyqueuosine reductase</fullName>
        <ecNumber evidence="9">1.17.99.6</ecNumber>
    </recommendedName>
    <alternativeName>
        <fullName evidence="9">Queuosine biosynthesis protein QueG</fullName>
    </alternativeName>
</protein>
<evidence type="ECO:0000256" key="8">
    <source>
        <dbReference type="ARBA" id="ARBA00023014"/>
    </source>
</evidence>
<feature type="active site" description="Proton donor" evidence="9">
    <location>
        <position position="129"/>
    </location>
</feature>
<comment type="caution">
    <text evidence="11">The sequence shown here is derived from an EMBL/GenBank/DDBJ whole genome shotgun (WGS) entry which is preliminary data.</text>
</comment>
<comment type="subcellular location">
    <subcellularLocation>
        <location evidence="9">Cytoplasm</location>
    </subcellularLocation>
</comment>
<keyword evidence="6 9" id="KW-0560">Oxidoreductase</keyword>
<feature type="binding site" evidence="9">
    <location>
        <position position="193"/>
    </location>
    <ligand>
        <name>[4Fe-4S] cluster</name>
        <dbReference type="ChEBI" id="CHEBI:49883"/>
        <label>2</label>
    </ligand>
</feature>
<dbReference type="InterPro" id="IPR017896">
    <property type="entry name" value="4Fe4S_Fe-S-bd"/>
</dbReference>
<keyword evidence="12" id="KW-1185">Reference proteome</keyword>
<dbReference type="InterPro" id="IPR004453">
    <property type="entry name" value="QueG"/>
</dbReference>
<dbReference type="PANTHER" id="PTHR30002">
    <property type="entry name" value="EPOXYQUEUOSINE REDUCTASE"/>
    <property type="match status" value="1"/>
</dbReference>
<evidence type="ECO:0000256" key="3">
    <source>
        <dbReference type="ARBA" id="ARBA00022694"/>
    </source>
</evidence>
<evidence type="ECO:0000256" key="4">
    <source>
        <dbReference type="ARBA" id="ARBA00022723"/>
    </source>
</evidence>
<name>A0ABX0UU22_9HYPH</name>
<keyword evidence="8 9" id="KW-0411">Iron-sulfur</keyword>
<keyword evidence="9" id="KW-0846">Cobalamin</keyword>
<feature type="binding site" evidence="9">
    <location>
        <position position="209"/>
    </location>
    <ligand>
        <name>[4Fe-4S] cluster</name>
        <dbReference type="ChEBI" id="CHEBI:49883"/>
        <label>2</label>
    </ligand>
</feature>
<keyword evidence="5 9" id="KW-0671">Queuosine biosynthesis</keyword>
<feature type="binding site" evidence="9">
    <location>
        <position position="164"/>
    </location>
    <ligand>
        <name>cob(II)alamin</name>
        <dbReference type="ChEBI" id="CHEBI:16304"/>
    </ligand>
</feature>
<comment type="similarity">
    <text evidence="9">Belongs to the QueG family.</text>
</comment>
<gene>
    <name evidence="9" type="primary">queG</name>
    <name evidence="11" type="ORF">FHS82_000274</name>
</gene>
<evidence type="ECO:0000259" key="10">
    <source>
        <dbReference type="PROSITE" id="PS51379"/>
    </source>
</evidence>
<keyword evidence="3 9" id="KW-0819">tRNA processing</keyword>
<feature type="binding site" evidence="9">
    <location>
        <position position="211"/>
    </location>
    <ligand>
        <name>cob(II)alamin</name>
        <dbReference type="ChEBI" id="CHEBI:16304"/>
    </ligand>
</feature>
<dbReference type="SUPFAM" id="SSF46548">
    <property type="entry name" value="alpha-helical ferredoxin"/>
    <property type="match status" value="1"/>
</dbReference>
<feature type="binding site" evidence="9">
    <location>
        <begin position="236"/>
        <end position="237"/>
    </location>
    <ligand>
        <name>cob(II)alamin</name>
        <dbReference type="ChEBI" id="CHEBI:16304"/>
    </ligand>
</feature>
<dbReference type="PROSITE" id="PS51379">
    <property type="entry name" value="4FE4S_FER_2"/>
    <property type="match status" value="1"/>
</dbReference>
<dbReference type="Gene3D" id="3.30.70.20">
    <property type="match status" value="1"/>
</dbReference>
<evidence type="ECO:0000256" key="7">
    <source>
        <dbReference type="ARBA" id="ARBA00023004"/>
    </source>
</evidence>
<feature type="domain" description="4Fe-4S ferredoxin-type" evidence="10">
    <location>
        <begin position="174"/>
        <end position="203"/>
    </location>
</feature>
<reference evidence="11 12" key="1">
    <citation type="submission" date="2020-03" db="EMBL/GenBank/DDBJ databases">
        <title>Genomic Encyclopedia of Type Strains, Phase IV (KMG-IV): sequencing the most valuable type-strain genomes for metagenomic binning, comparative biology and taxonomic classification.</title>
        <authorList>
            <person name="Goeker M."/>
        </authorList>
    </citation>
    <scope>NUCLEOTIDE SEQUENCE [LARGE SCALE GENOMIC DNA]</scope>
    <source>
        <strain evidence="11 12">DSM 103870</strain>
    </source>
</reference>
<feature type="binding site" evidence="9">
    <location>
        <position position="186"/>
    </location>
    <ligand>
        <name>[4Fe-4S] cluster</name>
        <dbReference type="ChEBI" id="CHEBI:49883"/>
        <label>1</label>
    </ligand>
</feature>
<dbReference type="InterPro" id="IPR011989">
    <property type="entry name" value="ARM-like"/>
</dbReference>
<comment type="cofactor">
    <cofactor evidence="9">
        <name>cob(II)alamin</name>
        <dbReference type="ChEBI" id="CHEBI:16304"/>
    </cofactor>
</comment>
<dbReference type="PANTHER" id="PTHR30002:SF4">
    <property type="entry name" value="EPOXYQUEUOSINE REDUCTASE"/>
    <property type="match status" value="1"/>
</dbReference>
<keyword evidence="4 9" id="KW-0479">Metal-binding</keyword>
<comment type="function">
    <text evidence="9">Catalyzes the conversion of epoxyqueuosine (oQ) to queuosine (Q), which is a hypermodified base found in the wobble positions of tRNA(Asp), tRNA(Asn), tRNA(His) and tRNA(Tyr).</text>
</comment>
<keyword evidence="2 9" id="KW-0963">Cytoplasm</keyword>
<evidence type="ECO:0000256" key="9">
    <source>
        <dbReference type="HAMAP-Rule" id="MF_00916"/>
    </source>
</evidence>
<proteinExistence type="inferred from homology"/>
<dbReference type="Pfam" id="PF13484">
    <property type="entry name" value="Fer4_16"/>
    <property type="match status" value="1"/>
</dbReference>
<comment type="catalytic activity">
    <reaction evidence="9">
        <text>epoxyqueuosine(34) in tRNA + AH2 = queuosine(34) in tRNA + A + H2O</text>
        <dbReference type="Rhea" id="RHEA:32159"/>
        <dbReference type="Rhea" id="RHEA-COMP:18571"/>
        <dbReference type="Rhea" id="RHEA-COMP:18582"/>
        <dbReference type="ChEBI" id="CHEBI:13193"/>
        <dbReference type="ChEBI" id="CHEBI:15377"/>
        <dbReference type="ChEBI" id="CHEBI:17499"/>
        <dbReference type="ChEBI" id="CHEBI:194431"/>
        <dbReference type="ChEBI" id="CHEBI:194443"/>
        <dbReference type="EC" id="1.17.99.6"/>
    </reaction>
</comment>
<evidence type="ECO:0000313" key="12">
    <source>
        <dbReference type="Proteomes" id="UP001429580"/>
    </source>
</evidence>
<evidence type="ECO:0000313" key="11">
    <source>
        <dbReference type="EMBL" id="NIJ56461.1"/>
    </source>
</evidence>
<feature type="binding site" evidence="9">
    <location>
        <position position="243"/>
    </location>
    <ligand>
        <name>[4Fe-4S] cluster</name>
        <dbReference type="ChEBI" id="CHEBI:49883"/>
        <label>1</label>
    </ligand>
</feature>
<dbReference type="EMBL" id="JAASQI010000001">
    <property type="protein sequence ID" value="NIJ56461.1"/>
    <property type="molecule type" value="Genomic_DNA"/>
</dbReference>
<dbReference type="Proteomes" id="UP001429580">
    <property type="component" value="Unassembled WGS sequence"/>
</dbReference>
<feature type="binding site" evidence="9">
    <location>
        <position position="183"/>
    </location>
    <ligand>
        <name>[4Fe-4S] cluster</name>
        <dbReference type="ChEBI" id="CHEBI:49883"/>
        <label>1</label>
    </ligand>
</feature>
<dbReference type="InterPro" id="IPR013542">
    <property type="entry name" value="QueG_DUF1730"/>
</dbReference>
<keyword evidence="7 9" id="KW-0408">Iron</keyword>
<comment type="cofactor">
    <cofactor evidence="9">
        <name>[4Fe-4S] cluster</name>
        <dbReference type="ChEBI" id="CHEBI:49883"/>
    </cofactor>
    <text evidence="9">Binds 2 [4Fe-4S] clusters per monomer.</text>
</comment>
<accession>A0ABX0UU22</accession>